<evidence type="ECO:0000256" key="1">
    <source>
        <dbReference type="PROSITE-ProRule" id="PRU00723"/>
    </source>
</evidence>
<dbReference type="SUPFAM" id="SSF101447">
    <property type="entry name" value="Formin homology 2 domain (FH2 domain)"/>
    <property type="match status" value="1"/>
</dbReference>
<keyword evidence="1" id="KW-0862">Zinc</keyword>
<protein>
    <submittedName>
        <fullName evidence="5">Zinc finger C3H1 domain-containing</fullName>
    </submittedName>
</protein>
<evidence type="ECO:0000259" key="4">
    <source>
        <dbReference type="PROSITE" id="PS50103"/>
    </source>
</evidence>
<organism evidence="5 6">
    <name type="scientific">Brachionus plicatilis</name>
    <name type="common">Marine rotifer</name>
    <name type="synonym">Brachionus muelleri</name>
    <dbReference type="NCBI Taxonomy" id="10195"/>
    <lineage>
        <taxon>Eukaryota</taxon>
        <taxon>Metazoa</taxon>
        <taxon>Spiralia</taxon>
        <taxon>Gnathifera</taxon>
        <taxon>Rotifera</taxon>
        <taxon>Eurotatoria</taxon>
        <taxon>Monogononta</taxon>
        <taxon>Pseudotrocha</taxon>
        <taxon>Ploima</taxon>
        <taxon>Brachionidae</taxon>
        <taxon>Brachionus</taxon>
    </lineage>
</organism>
<dbReference type="PROSITE" id="PS50103">
    <property type="entry name" value="ZF_C3H1"/>
    <property type="match status" value="1"/>
</dbReference>
<feature type="region of interest" description="Disordered" evidence="3">
    <location>
        <begin position="81"/>
        <end position="105"/>
    </location>
</feature>
<feature type="region of interest" description="Disordered" evidence="3">
    <location>
        <begin position="568"/>
        <end position="598"/>
    </location>
</feature>
<keyword evidence="6" id="KW-1185">Reference proteome</keyword>
<dbReference type="OrthoDB" id="1922977at2759"/>
<dbReference type="SUPFAM" id="SSF48452">
    <property type="entry name" value="TPR-like"/>
    <property type="match status" value="1"/>
</dbReference>
<dbReference type="GO" id="GO:0008270">
    <property type="term" value="F:zinc ion binding"/>
    <property type="evidence" value="ECO:0007669"/>
    <property type="project" value="UniProtKB-KW"/>
</dbReference>
<name>A0A3M7SS19_BRAPC</name>
<feature type="coiled-coil region" evidence="2">
    <location>
        <begin position="273"/>
        <end position="323"/>
    </location>
</feature>
<keyword evidence="1" id="KW-0479">Metal-binding</keyword>
<dbReference type="InterPro" id="IPR000571">
    <property type="entry name" value="Znf_CCCH"/>
</dbReference>
<keyword evidence="2" id="KW-0175">Coiled coil</keyword>
<dbReference type="Proteomes" id="UP000276133">
    <property type="component" value="Unassembled WGS sequence"/>
</dbReference>
<dbReference type="EMBL" id="REGN01000859">
    <property type="protein sequence ID" value="RNA38546.1"/>
    <property type="molecule type" value="Genomic_DNA"/>
</dbReference>
<keyword evidence="1" id="KW-0863">Zinc-finger</keyword>
<evidence type="ECO:0000313" key="6">
    <source>
        <dbReference type="Proteomes" id="UP000276133"/>
    </source>
</evidence>
<dbReference type="PANTHER" id="PTHR21563:SF3">
    <property type="entry name" value="ZINC FINGER C3H1 DOMAIN-CONTAINING PROTEIN"/>
    <property type="match status" value="1"/>
</dbReference>
<proteinExistence type="predicted"/>
<feature type="zinc finger region" description="C3H1-type" evidence="1">
    <location>
        <begin position="783"/>
        <end position="809"/>
    </location>
</feature>
<feature type="compositionally biased region" description="Polar residues" evidence="3">
    <location>
        <begin position="18"/>
        <end position="47"/>
    </location>
</feature>
<evidence type="ECO:0000313" key="5">
    <source>
        <dbReference type="EMBL" id="RNA38546.1"/>
    </source>
</evidence>
<feature type="region of interest" description="Disordered" evidence="3">
    <location>
        <begin position="1"/>
        <end position="49"/>
    </location>
</feature>
<feature type="compositionally biased region" description="Low complexity" evidence="3">
    <location>
        <begin position="507"/>
        <end position="516"/>
    </location>
</feature>
<feature type="compositionally biased region" description="Pro residues" evidence="3">
    <location>
        <begin position="517"/>
        <end position="537"/>
    </location>
</feature>
<reference evidence="5 6" key="1">
    <citation type="journal article" date="2018" name="Sci. Rep.">
        <title>Genomic signatures of local adaptation to the degree of environmental predictability in rotifers.</title>
        <authorList>
            <person name="Franch-Gras L."/>
            <person name="Hahn C."/>
            <person name="Garcia-Roger E.M."/>
            <person name="Carmona M.J."/>
            <person name="Serra M."/>
            <person name="Gomez A."/>
        </authorList>
    </citation>
    <scope>NUCLEOTIDE SEQUENCE [LARGE SCALE GENOMIC DNA]</scope>
    <source>
        <strain evidence="5">HYR1</strain>
    </source>
</reference>
<feature type="compositionally biased region" description="Polar residues" evidence="3">
    <location>
        <begin position="569"/>
        <end position="598"/>
    </location>
</feature>
<dbReference type="InterPro" id="IPR039278">
    <property type="entry name" value="Red1"/>
</dbReference>
<evidence type="ECO:0000256" key="2">
    <source>
        <dbReference type="SAM" id="Coils"/>
    </source>
</evidence>
<dbReference type="PANTHER" id="PTHR21563">
    <property type="entry name" value="ZINC FINGER C3H1 DOMAIN-CONTAINING PROTEIN"/>
    <property type="match status" value="1"/>
</dbReference>
<dbReference type="GO" id="GO:0000178">
    <property type="term" value="C:exosome (RNase complex)"/>
    <property type="evidence" value="ECO:0007669"/>
    <property type="project" value="TreeGrafter"/>
</dbReference>
<feature type="compositionally biased region" description="Basic residues" evidence="3">
    <location>
        <begin position="81"/>
        <end position="93"/>
    </location>
</feature>
<dbReference type="GO" id="GO:0005634">
    <property type="term" value="C:nucleus"/>
    <property type="evidence" value="ECO:0007669"/>
    <property type="project" value="TreeGrafter"/>
</dbReference>
<evidence type="ECO:0000256" key="3">
    <source>
        <dbReference type="SAM" id="MobiDB-lite"/>
    </source>
</evidence>
<accession>A0A3M7SS19</accession>
<gene>
    <name evidence="5" type="ORF">BpHYR1_027414</name>
</gene>
<dbReference type="InterPro" id="IPR011990">
    <property type="entry name" value="TPR-like_helical_dom_sf"/>
</dbReference>
<feature type="domain" description="C3H1-type" evidence="4">
    <location>
        <begin position="783"/>
        <end position="809"/>
    </location>
</feature>
<feature type="region of interest" description="Disordered" evidence="3">
    <location>
        <begin position="503"/>
        <end position="554"/>
    </location>
</feature>
<dbReference type="Gene3D" id="1.25.40.10">
    <property type="entry name" value="Tetratricopeptide repeat domain"/>
    <property type="match status" value="1"/>
</dbReference>
<sequence>MINEEIEEGELTSDEESTSFGLEKSSSNIVESGQLAEQNTNAGQNPYTEEDEDIIKLKMKALKSLLVKDSTSLKTLEDKKIRKSAKKVKKRPTKPNPLGDNYEPQDMDIDPPVTQCYPSPTQPMPDNQNLMQYFFNMFQFFCSQNNHSQMNAMNAFMPNQAGYANSFKRPKKKFKKIINRNLNKKKIFRPNIVAPPVLPSVHEAAKGAEEEVPLFTFNDVDERFLDTTTTSLDIDYRQLTQLELLNALDKSEEKELVENKSDQEEQSDNETEMMNLRKTLLDTLNQKRSLKKQQEQQQIDQDISLLKKKLAEHEKALFEADQNETNRTKNSQVVRQKTKIDPVIIRIGQDDSTDDETEKKSLRQSVGQFLSEAKQMAVESSLKRKNVESDLSEGELKKEEEKKDMIKSLRDRINLKSKMLFDLSKQSKDLEKAQVQKSSIVDFTKLKIVMLKEQLSASEKILQANQQSVVEIRNQRRAVDLKLTKLQNMRKAQQEMLQKLLNPVQNQKSAPTASKSPSPPPPTPPPPPPPPPPPSEQPKPSQQPSAPTPKPKAPINHFILNKMSLGSAVAQTAKTNESSKTPQLKSDLTRPNLNTSKQTDQKLESLLLSKNQNVDNLNIGLNENIVVNAKVVSSSCIKEVNKKSEEKKIQLENRHKLIELMEHLSRDYPHAYSESFDQWSYEFLSDVAPVSLCFENDHSDSSTKPASISIHNVLTTSNFCQFNQCDTSHSNLDSQTNQIHMLDNVEHYQSPLRVFRGYRFSSHFAQFSPFEEAYSKSYCHAIDYRRPFCPFDLHGSCKDSNCLYQHSNIMTMDNYQRTEHFLSYCPQLLELSSDTPTQREAVKKLKLYAKQFMNNNLNKMSIRDYFKHLYDHVVENLKLEPSYSTILSRLPILCLNNNRSIGVFDHFELENDSTDETKIGFNDQQLIRLNSIDGPNSPDTNELSSLLDLVYSANYCRILDSKLKKLFVNTELNLDYLRADNHYLVDQSEKIIAWVYYAKVSYANNFHIEKLISILSYGLESLPKCEILWLLYLRAYLNKKNSSNDYHEVCLLCMDNLVTHDLVLFILNTCPIEYLDMVFDKYENYLLNVQAGDLSAEFEQNSSADCFDRLSYYLFELIVFRTYVKLVQDNTAQEFLAKYLNNVTLMQKLEPNDLALLWLCLIHLEAFGYLPSWSSISSLNSSYLKSMESKWFWKMDSTRVHKRSFVRSIDFGYKNKIARSDEKMRRQFDIYLIPWKNGSKYSCSVERLQNLFHEALRSINIRCPINANTSLGQKQEVRLYSLPLLINLIKLEVSNKRYEIASKIVERLLKSSDAKIFKELWIILVFILKCQNMNDLMEQNLRLALQMFPNDPQLVHLLAQHYASMGQSDKAVSSIENFVQTLYSGKTNDSKYEANFLFNHCLGLEKSARLDQILGHNLCKLEISILYCYYLELKGVGYFNQMYIEQKYQRLIKSVKVNSHRSILWNGYFKFLSCLDANADGYSERVLGLVRKCAADLVASQALIPFNHVPRDLELSRSSLAGSFSIESGHGPDWLHFSTLDSESHHPPPTNSLTNSFFLNSIVDFLLRAFTRSQIEKNSLSRFLLELAPLHLELIKLHVSISHKVNGLHKSVQHFYDHLSMNHIDNEHLWLLCVKLCLDLNDYQQAVLIYHKAEQICSKGKKNLFELKRLKQHLFPSTNEHVI</sequence>
<comment type="caution">
    <text evidence="5">The sequence shown here is derived from an EMBL/GenBank/DDBJ whole genome shotgun (WGS) entry which is preliminary data.</text>
</comment>
<dbReference type="STRING" id="10195.A0A3M7SS19"/>
<feature type="compositionally biased region" description="Acidic residues" evidence="3">
    <location>
        <begin position="1"/>
        <end position="17"/>
    </location>
</feature>